<sequence>MEKFYSVIAWIAALNRRVDDFVDYSLKSKTSAGQTFGIFSALGDVAFTYVGHSDTMSGNANDDNILITLDHPRWLIAMANMFVIIHVIGGYQGFSVITTFIAITFPFFGGLLGFFGGFALAPTSYYSHGMFSLLTASLHHLANN</sequence>
<gene>
    <name evidence="3" type="ORF">Tci_024274</name>
</gene>
<protein>
    <submittedName>
        <fullName evidence="3">Uncharacterized protein</fullName>
    </submittedName>
</protein>
<accession>A0A6L2KSM5</accession>
<organism evidence="3">
    <name type="scientific">Tanacetum cinerariifolium</name>
    <name type="common">Dalmatian daisy</name>
    <name type="synonym">Chrysanthemum cinerariifolium</name>
    <dbReference type="NCBI Taxonomy" id="118510"/>
    <lineage>
        <taxon>Eukaryota</taxon>
        <taxon>Viridiplantae</taxon>
        <taxon>Streptophyta</taxon>
        <taxon>Embryophyta</taxon>
        <taxon>Tracheophyta</taxon>
        <taxon>Spermatophyta</taxon>
        <taxon>Magnoliopsida</taxon>
        <taxon>eudicotyledons</taxon>
        <taxon>Gunneridae</taxon>
        <taxon>Pentapetalae</taxon>
        <taxon>asterids</taxon>
        <taxon>campanulids</taxon>
        <taxon>Asterales</taxon>
        <taxon>Asteraceae</taxon>
        <taxon>Asteroideae</taxon>
        <taxon>Anthemideae</taxon>
        <taxon>Anthemidinae</taxon>
        <taxon>Tanacetum</taxon>
    </lineage>
</organism>
<evidence type="ECO:0000256" key="1">
    <source>
        <dbReference type="ARBA" id="ARBA00022448"/>
    </source>
</evidence>
<reference evidence="3" key="1">
    <citation type="journal article" date="2019" name="Sci. Rep.">
        <title>Draft genome of Tanacetum cinerariifolium, the natural source of mosquito coil.</title>
        <authorList>
            <person name="Yamashiro T."/>
            <person name="Shiraishi A."/>
            <person name="Satake H."/>
            <person name="Nakayama K."/>
        </authorList>
    </citation>
    <scope>NUCLEOTIDE SEQUENCE</scope>
</reference>
<keyword evidence="1" id="KW-0813">Transport</keyword>
<dbReference type="EMBL" id="BKCJ010002993">
    <property type="protein sequence ID" value="GEU52296.1"/>
    <property type="molecule type" value="Genomic_DNA"/>
</dbReference>
<feature type="transmembrane region" description="Helical" evidence="2">
    <location>
        <begin position="74"/>
        <end position="94"/>
    </location>
</feature>
<proteinExistence type="predicted"/>
<dbReference type="PANTHER" id="PTHR48017">
    <property type="entry name" value="OS05G0424000 PROTEIN-RELATED"/>
    <property type="match status" value="1"/>
</dbReference>
<comment type="caution">
    <text evidence="3">The sequence shown here is derived from an EMBL/GenBank/DDBJ whole genome shotgun (WGS) entry which is preliminary data.</text>
</comment>
<evidence type="ECO:0000256" key="2">
    <source>
        <dbReference type="SAM" id="Phobius"/>
    </source>
</evidence>
<name>A0A6L2KSM5_TANCI</name>
<evidence type="ECO:0000313" key="3">
    <source>
        <dbReference type="EMBL" id="GEU52296.1"/>
    </source>
</evidence>
<dbReference type="AlphaFoldDB" id="A0A6L2KSM5"/>
<feature type="transmembrane region" description="Helical" evidence="2">
    <location>
        <begin position="100"/>
        <end position="121"/>
    </location>
</feature>
<keyword evidence="2" id="KW-0812">Transmembrane</keyword>
<keyword evidence="2" id="KW-1133">Transmembrane helix</keyword>
<keyword evidence="2" id="KW-0472">Membrane</keyword>